<gene>
    <name evidence="1" type="ORF">ISU10_11145</name>
</gene>
<dbReference type="Pfam" id="PF05610">
    <property type="entry name" value="DUF779"/>
    <property type="match status" value="1"/>
</dbReference>
<dbReference type="AlphaFoldDB" id="A0A930VNX6"/>
<name>A0A930VNX6_9ACTN</name>
<dbReference type="RefSeq" id="WP_194696479.1">
    <property type="nucleotide sequence ID" value="NZ_JADKPO010000013.1"/>
</dbReference>
<proteinExistence type="predicted"/>
<evidence type="ECO:0000313" key="1">
    <source>
        <dbReference type="EMBL" id="MBF4768323.1"/>
    </source>
</evidence>
<dbReference type="Proteomes" id="UP000660668">
    <property type="component" value="Unassembled WGS sequence"/>
</dbReference>
<evidence type="ECO:0000313" key="2">
    <source>
        <dbReference type="Proteomes" id="UP000660668"/>
    </source>
</evidence>
<reference evidence="1" key="1">
    <citation type="submission" date="2020-11" db="EMBL/GenBank/DDBJ databases">
        <title>Nocardioides cynanchi sp. nov., isolated from soil of rhizosphere of Cynanchum wilfordii.</title>
        <authorList>
            <person name="Lee J.-S."/>
            <person name="Suh M.K."/>
            <person name="Kim J.-S."/>
        </authorList>
    </citation>
    <scope>NUCLEOTIDE SEQUENCE</scope>
    <source>
        <strain evidence="1">KCTC 19276</strain>
    </source>
</reference>
<sequence>MKSTVERVAVTPAAVAMIQQLQATHGRVMFHQSGGCCDGSAPMCFPHGDFITGDSDVHLGNLDVGVAEPVEVWMSREQFTYWSHTHLTIDLVPGRGAGFSLEAPTGNRFLIRSRLFTDEEAALLADPA</sequence>
<protein>
    <submittedName>
        <fullName evidence="1">DUF779 domain-containing protein</fullName>
    </submittedName>
</protein>
<dbReference type="EMBL" id="JADKPO010000013">
    <property type="protein sequence ID" value="MBF4768323.1"/>
    <property type="molecule type" value="Genomic_DNA"/>
</dbReference>
<comment type="caution">
    <text evidence="1">The sequence shown here is derived from an EMBL/GenBank/DDBJ whole genome shotgun (WGS) entry which is preliminary data.</text>
</comment>
<dbReference type="InterPro" id="IPR008497">
    <property type="entry name" value="DUF779"/>
</dbReference>
<accession>A0A930VNX6</accession>
<keyword evidence="2" id="KW-1185">Reference proteome</keyword>
<organism evidence="1 2">
    <name type="scientific">Nocardioides agariphilus</name>
    <dbReference type="NCBI Taxonomy" id="433664"/>
    <lineage>
        <taxon>Bacteria</taxon>
        <taxon>Bacillati</taxon>
        <taxon>Actinomycetota</taxon>
        <taxon>Actinomycetes</taxon>
        <taxon>Propionibacteriales</taxon>
        <taxon>Nocardioidaceae</taxon>
        <taxon>Nocardioides</taxon>
    </lineage>
</organism>
<dbReference type="PIRSF" id="PIRSF009151">
    <property type="entry name" value="DUF779"/>
    <property type="match status" value="1"/>
</dbReference>